<dbReference type="EMBL" id="KN839862">
    <property type="protein sequence ID" value="KIJ61418.1"/>
    <property type="molecule type" value="Genomic_DNA"/>
</dbReference>
<organism evidence="1 2">
    <name type="scientific">Hydnomerulius pinastri MD-312</name>
    <dbReference type="NCBI Taxonomy" id="994086"/>
    <lineage>
        <taxon>Eukaryota</taxon>
        <taxon>Fungi</taxon>
        <taxon>Dikarya</taxon>
        <taxon>Basidiomycota</taxon>
        <taxon>Agaricomycotina</taxon>
        <taxon>Agaricomycetes</taxon>
        <taxon>Agaricomycetidae</taxon>
        <taxon>Boletales</taxon>
        <taxon>Boletales incertae sedis</taxon>
        <taxon>Leucogyrophana</taxon>
    </lineage>
</organism>
<evidence type="ECO:0000313" key="1">
    <source>
        <dbReference type="EMBL" id="KIJ61418.1"/>
    </source>
</evidence>
<protein>
    <submittedName>
        <fullName evidence="1">Uncharacterized protein</fullName>
    </submittedName>
</protein>
<accession>A0A0C9W4K5</accession>
<proteinExistence type="predicted"/>
<dbReference type="Proteomes" id="UP000053820">
    <property type="component" value="Unassembled WGS sequence"/>
</dbReference>
<dbReference type="AlphaFoldDB" id="A0A0C9W4K5"/>
<dbReference type="HOGENOM" id="CLU_1686840_0_0_1"/>
<evidence type="ECO:0000313" key="2">
    <source>
        <dbReference type="Proteomes" id="UP000053820"/>
    </source>
</evidence>
<sequence length="156" mass="17468">MFAPWSRHLGRILRVVSTDRPERLPRTPLPQPRRQDLVARHPALPRVSRFTTHLPQGSRRITAFSSRITVGYATTATYRFACHLHRATPTLDSRFGVGACAPESPPPRSGPTPPIFADAAVLGEEPYLMVRRDPALRLIARLSILNPAFELLPTNY</sequence>
<keyword evidence="2" id="KW-1185">Reference proteome</keyword>
<gene>
    <name evidence="1" type="ORF">HYDPIDRAFT_115875</name>
</gene>
<name>A0A0C9W4K5_9AGAM</name>
<reference evidence="1 2" key="1">
    <citation type="submission" date="2014-04" db="EMBL/GenBank/DDBJ databases">
        <title>Evolutionary Origins and Diversification of the Mycorrhizal Mutualists.</title>
        <authorList>
            <consortium name="DOE Joint Genome Institute"/>
            <consortium name="Mycorrhizal Genomics Consortium"/>
            <person name="Kohler A."/>
            <person name="Kuo A."/>
            <person name="Nagy L.G."/>
            <person name="Floudas D."/>
            <person name="Copeland A."/>
            <person name="Barry K.W."/>
            <person name="Cichocki N."/>
            <person name="Veneault-Fourrey C."/>
            <person name="LaButti K."/>
            <person name="Lindquist E.A."/>
            <person name="Lipzen A."/>
            <person name="Lundell T."/>
            <person name="Morin E."/>
            <person name="Murat C."/>
            <person name="Riley R."/>
            <person name="Ohm R."/>
            <person name="Sun H."/>
            <person name="Tunlid A."/>
            <person name="Henrissat B."/>
            <person name="Grigoriev I.V."/>
            <person name="Hibbett D.S."/>
            <person name="Martin F."/>
        </authorList>
    </citation>
    <scope>NUCLEOTIDE SEQUENCE [LARGE SCALE GENOMIC DNA]</scope>
    <source>
        <strain evidence="1 2">MD-312</strain>
    </source>
</reference>